<feature type="region of interest" description="Disordered" evidence="1">
    <location>
        <begin position="1111"/>
        <end position="1144"/>
    </location>
</feature>
<evidence type="ECO:0000313" key="5">
    <source>
        <dbReference type="RefSeq" id="XP_013069167.2"/>
    </source>
</evidence>
<proteinExistence type="predicted"/>
<dbReference type="InterPro" id="IPR003604">
    <property type="entry name" value="Matrin/U1-like-C_Znf_C2H2"/>
</dbReference>
<feature type="region of interest" description="Disordered" evidence="1">
    <location>
        <begin position="1"/>
        <end position="23"/>
    </location>
</feature>
<feature type="compositionally biased region" description="Polar residues" evidence="1">
    <location>
        <begin position="325"/>
        <end position="334"/>
    </location>
</feature>
<dbReference type="InterPro" id="IPR036322">
    <property type="entry name" value="WD40_repeat_dom_sf"/>
</dbReference>
<feature type="region of interest" description="Disordered" evidence="1">
    <location>
        <begin position="440"/>
        <end position="515"/>
    </location>
</feature>
<feature type="region of interest" description="Disordered" evidence="1">
    <location>
        <begin position="1286"/>
        <end position="1325"/>
    </location>
</feature>
<dbReference type="InterPro" id="IPR015943">
    <property type="entry name" value="WD40/YVTN_repeat-like_dom_sf"/>
</dbReference>
<dbReference type="InterPro" id="IPR042622">
    <property type="entry name" value="Znf106"/>
</dbReference>
<accession>A0A9U8E2B7</accession>
<dbReference type="PROSITE" id="PS00028">
    <property type="entry name" value="ZINC_FINGER_C2H2_1"/>
    <property type="match status" value="1"/>
</dbReference>
<dbReference type="SMART" id="SM00355">
    <property type="entry name" value="ZnF_C2H2"/>
    <property type="match status" value="3"/>
</dbReference>
<dbReference type="GO" id="GO:0003723">
    <property type="term" value="F:RNA binding"/>
    <property type="evidence" value="ECO:0007669"/>
    <property type="project" value="InterPro"/>
</dbReference>
<feature type="region of interest" description="Disordered" evidence="1">
    <location>
        <begin position="765"/>
        <end position="880"/>
    </location>
</feature>
<feature type="compositionally biased region" description="Low complexity" evidence="1">
    <location>
        <begin position="858"/>
        <end position="868"/>
    </location>
</feature>
<dbReference type="GO" id="GO:0008270">
    <property type="term" value="F:zinc ion binding"/>
    <property type="evidence" value="ECO:0007669"/>
    <property type="project" value="InterPro"/>
</dbReference>
<feature type="compositionally biased region" description="Polar residues" evidence="1">
    <location>
        <begin position="1557"/>
        <end position="1568"/>
    </location>
</feature>
<sequence>MSNPSTTRKESQRATEQETNSSTNNVKKKLQCDLCKLSYPSEKELTEHLVSLMHHNKLKDKHKNVPHCCSLCGYTCYNMADYRTHIATEKHQRKLSVLKGEPWTGSKFKKKTDTNRWKGHSGNASDFHRSQRVSSDFNSITSDYLPNDDFSAYPNWHNRQLNRRQFNEDSNNSHYGRHTQSRGNRGQYNHLNWSRQHHQRPGSETHEPWGSGVYGKHNNGEAYYFRGNGAGRIVSKKNYDFTKDNVDLTGSDWDEHSLVRQEQFLADISKEPYKSPLPSFCTTENNKDKFEEERLSRVNEFYGRDRKRPRSDDVVEESLPKSLKSFDSTSSDYNHNLEPESLGSSNLGRMSPHDKSAITDASNSILEKAERLCKELRNKNSQDTFYQMRKSETSSGEKSNSTKYKEGQNKLDKNVSNNFQQHSQQTNKSISSAERAALNKVDVTKSDSTNSAVDTHSKVERNNSKAPDSETSSGSQTMKTLTSRKAHQKALTSPLKARSPVHVSTDNIHSPPAASSIAHYEDNMDSLKKNRQRTLSSEYGAERSAESAEKTLQKSTVKSISKDHLQKLVNAPRSRDERLQLAKLLHSKGHKYASSTALRSTPQLEGLYDSEVPDINTDLGDLPTDLTIKIEDLSDGVRQQLMDLIGEDIREVLNASGRIVPPGNVVEVSDDDCQRSYGNELRPHSPHRSAENIHTDNLEDVPLPKKKKKKEIKKAVDIIPSSKPSHATHMNPNQKLLGYAQAKDSGSLASPRVSAVSNSYLKEGDINSTDQHLSTPPAQSTADKTSKLNDFQEKRPKSPYKPITSRSKSPIPSQDKSVLNKDNVNTRYPTLMDTVRSAPPSSPSPQTCNSPLVQVEPSSSLSCSTPGSIASSSSVSTQPAHTLPSYKQFTLPPSTWLADKASSPLAAKSSDKTQATLAKDIQDKSDLKNANGILKTDTAVIDIEELGRDTPQSTCTEGTVYERDSSQSAYSIPEELLSLSEREEDIKQEMVSLDLRLTRLHRLLEQAVAQINKCTERRNQLLEETQVISTKRITLLRETAAVRLRGKSKEHTPNATLEASRSKESSSKPADSTSLTPSDGQGNSGTTLSKEDWLAKFSSFLPPETVLKDKVSTPSTLSSKPEELAAPQSEAHVSQANRAVGLNDTVPRKSAAVLETHVSMNQTVNLSADRTIDSSPASNPPQENHQVMKDLLTNKGTSADPLQQRLQEIMSLTTNNTTETTLSSHSAFSRHLEEQSDNSLAQPTLQSISRIFSRPLLYLGSFKSAENLPLRTPVIMLNDSAMLQTGAGDTSSAHYSVPAQATKPAQANSAADDSDSGSITSRVSGSSLGEKISRYCQNTPEASLDSTCKARPPGNSGLQSVIKPCFVSLSRVEDVLKKDKMPVTMDTKTAEALHLLERNKENDEHVTPSSIMSSGVKKKKMKTRQERDISDLRRKIRHRILSTSSSDGENRESRLDEAITCGSAELVSRTGNISPERYKQAAQPSKTINSEMSPSKSFSVVRAECDSSTNIGVDRDSINERLRALKEMRENFDKAFGLPSKTLSDREVVLLSDDETTPTSKGENQNNLDIRAEENSKKSCDYLASDMLQTSLSKKSCFPSKHGPVVDLHVFHSELYVAYCNYGVAIYSLGDTNKKALQEIKFPDLQCMTVAELQGSVKVIVGCGPQLAFCNPKDVCTTQPETFDLGSPVKCLLVTGSLVYCGLDTGEIGVFDTMKMELKDRFICSDHPIHCLASAQEGSSRLICASSQDGTILVINAHTGLPLRILIGHSKTAFSLAVSGQLVYSGSGDSTVIAHNIHTGAIVDIINDNKGLIKCVYYQDGFLFTGGMDRLVRCYDRKIKQLIQVYYGAERTVICKICVHENMLITGNTTGAVDCIKLDYTSQNWCHKGDCKLNFGNRSHLFWHILEDHDITEVKKETSALKQLSSKELLS</sequence>
<dbReference type="RefSeq" id="XP_055879947.1">
    <property type="nucleotide sequence ID" value="XM_056023972.1"/>
</dbReference>
<dbReference type="GO" id="GO:0005829">
    <property type="term" value="C:cytosol"/>
    <property type="evidence" value="ECO:0007669"/>
    <property type="project" value="TreeGrafter"/>
</dbReference>
<dbReference type="Gene3D" id="2.130.10.10">
    <property type="entry name" value="YVTN repeat-like/Quinoprotein amine dehydrogenase"/>
    <property type="match status" value="1"/>
</dbReference>
<feature type="compositionally biased region" description="Low complexity" evidence="1">
    <location>
        <begin position="1307"/>
        <end position="1325"/>
    </location>
</feature>
<dbReference type="KEGG" id="bgt:106056841"/>
<organism evidence="3 5">
    <name type="scientific">Biomphalaria glabrata</name>
    <name type="common">Bloodfluke planorb</name>
    <name type="synonym">Freshwater snail</name>
    <dbReference type="NCBI Taxonomy" id="6526"/>
    <lineage>
        <taxon>Eukaryota</taxon>
        <taxon>Metazoa</taxon>
        <taxon>Spiralia</taxon>
        <taxon>Lophotrochozoa</taxon>
        <taxon>Mollusca</taxon>
        <taxon>Gastropoda</taxon>
        <taxon>Heterobranchia</taxon>
        <taxon>Euthyneura</taxon>
        <taxon>Panpulmonata</taxon>
        <taxon>Hygrophila</taxon>
        <taxon>Lymnaeoidea</taxon>
        <taxon>Planorbidae</taxon>
        <taxon>Biomphalaria</taxon>
    </lineage>
</organism>
<evidence type="ECO:0000313" key="4">
    <source>
        <dbReference type="RefSeq" id="XP_013069166.2"/>
    </source>
</evidence>
<dbReference type="Proteomes" id="UP001165740">
    <property type="component" value="Chromosome 3"/>
</dbReference>
<feature type="compositionally biased region" description="Polar residues" evidence="1">
    <location>
        <begin position="393"/>
        <end position="402"/>
    </location>
</feature>
<feature type="compositionally biased region" description="Polar residues" evidence="1">
    <location>
        <begin position="722"/>
        <end position="732"/>
    </location>
</feature>
<name>A0A9U8E2B7_BIOGL</name>
<feature type="region of interest" description="Disordered" evidence="1">
    <location>
        <begin position="324"/>
        <end position="356"/>
    </location>
</feature>
<feature type="region of interest" description="Disordered" evidence="1">
    <location>
        <begin position="383"/>
        <end position="408"/>
    </location>
</feature>
<dbReference type="OrthoDB" id="10002522at2759"/>
<dbReference type="SUPFAM" id="SSF50978">
    <property type="entry name" value="WD40 repeat-like"/>
    <property type="match status" value="1"/>
</dbReference>
<dbReference type="InterPro" id="IPR001680">
    <property type="entry name" value="WD40_rpt"/>
</dbReference>
<dbReference type="InterPro" id="IPR013087">
    <property type="entry name" value="Znf_C2H2_type"/>
</dbReference>
<feature type="compositionally biased region" description="Basic and acidic residues" evidence="1">
    <location>
        <begin position="688"/>
        <end position="697"/>
    </location>
</feature>
<feature type="compositionally biased region" description="Polar residues" evidence="1">
    <location>
        <begin position="869"/>
        <end position="880"/>
    </location>
</feature>
<dbReference type="PANTHER" id="PTHR14435:SF2">
    <property type="entry name" value="ZINC FINGER PROTEIN 106"/>
    <property type="match status" value="1"/>
</dbReference>
<gene>
    <name evidence="4 5 6" type="primary">LOC106056841</name>
</gene>
<feature type="region of interest" description="Disordered" evidence="1">
    <location>
        <begin position="109"/>
        <end position="132"/>
    </location>
</feature>
<feature type="region of interest" description="Disordered" evidence="1">
    <location>
        <begin position="529"/>
        <end position="559"/>
    </location>
</feature>
<reference evidence="4 5" key="1">
    <citation type="submission" date="2025-04" db="UniProtKB">
        <authorList>
            <consortium name="RefSeq"/>
        </authorList>
    </citation>
    <scope>IDENTIFICATION</scope>
</reference>
<dbReference type="RefSeq" id="XP_013069166.2">
    <property type="nucleotide sequence ID" value="XM_013213712.2"/>
</dbReference>
<dbReference type="RefSeq" id="XP_013069167.2">
    <property type="nucleotide sequence ID" value="XM_013213713.2"/>
</dbReference>
<dbReference type="SMART" id="SM00451">
    <property type="entry name" value="ZnF_U1"/>
    <property type="match status" value="2"/>
</dbReference>
<feature type="region of interest" description="Disordered" evidence="1">
    <location>
        <begin position="1551"/>
        <end position="1571"/>
    </location>
</feature>
<dbReference type="SMART" id="SM00320">
    <property type="entry name" value="WD40"/>
    <property type="match status" value="3"/>
</dbReference>
<feature type="compositionally biased region" description="Polar residues" evidence="1">
    <location>
        <begin position="464"/>
        <end position="481"/>
    </location>
</feature>
<protein>
    <submittedName>
        <fullName evidence="4 5">Uncharacterized protein LOC106056841</fullName>
    </submittedName>
</protein>
<feature type="compositionally biased region" description="Basic and acidic residues" evidence="1">
    <location>
        <begin position="784"/>
        <end position="796"/>
    </location>
</feature>
<evidence type="ECO:0000313" key="6">
    <source>
        <dbReference type="RefSeq" id="XP_055879947.1"/>
    </source>
</evidence>
<feature type="region of interest" description="Disordered" evidence="1">
    <location>
        <begin position="665"/>
        <end position="732"/>
    </location>
</feature>
<dbReference type="OMA" id="NAMERNI"/>
<feature type="region of interest" description="Disordered" evidence="1">
    <location>
        <begin position="1401"/>
        <end position="1428"/>
    </location>
</feature>
<evidence type="ECO:0000313" key="3">
    <source>
        <dbReference type="Proteomes" id="UP001165740"/>
    </source>
</evidence>
<feature type="domain" description="C2H2-type" evidence="2">
    <location>
        <begin position="32"/>
        <end position="54"/>
    </location>
</feature>
<feature type="compositionally biased region" description="Polar residues" evidence="1">
    <location>
        <begin position="804"/>
        <end position="828"/>
    </location>
</feature>
<dbReference type="PANTHER" id="PTHR14435">
    <property type="entry name" value="ZINC FINGER PROTEIN 106"/>
    <property type="match status" value="1"/>
</dbReference>
<feature type="compositionally biased region" description="Basic and acidic residues" evidence="1">
    <location>
        <begin position="7"/>
        <end position="16"/>
    </location>
</feature>
<feature type="region of interest" description="Disordered" evidence="1">
    <location>
        <begin position="1044"/>
        <end position="1088"/>
    </location>
</feature>
<keyword evidence="3" id="KW-1185">Reference proteome</keyword>
<dbReference type="GeneID" id="106056841"/>
<dbReference type="GO" id="GO:0016020">
    <property type="term" value="C:membrane"/>
    <property type="evidence" value="ECO:0007669"/>
    <property type="project" value="TreeGrafter"/>
</dbReference>
<evidence type="ECO:0000256" key="1">
    <source>
        <dbReference type="SAM" id="MobiDB-lite"/>
    </source>
</evidence>
<feature type="compositionally biased region" description="Polar residues" evidence="1">
    <location>
        <begin position="1067"/>
        <end position="1088"/>
    </location>
</feature>
<feature type="compositionally biased region" description="Polar residues" evidence="1">
    <location>
        <begin position="765"/>
        <end position="783"/>
    </location>
</feature>
<dbReference type="GO" id="GO:0017124">
    <property type="term" value="F:SH3 domain binding"/>
    <property type="evidence" value="ECO:0007669"/>
    <property type="project" value="TreeGrafter"/>
</dbReference>
<feature type="region of interest" description="Disordered" evidence="1">
    <location>
        <begin position="166"/>
        <end position="188"/>
    </location>
</feature>
<evidence type="ECO:0000259" key="2">
    <source>
        <dbReference type="PROSITE" id="PS00028"/>
    </source>
</evidence>
<feature type="compositionally biased region" description="Basic and acidic residues" evidence="1">
    <location>
        <begin position="540"/>
        <end position="552"/>
    </location>
</feature>